<accession>A0A645J8I4</accession>
<reference evidence="1" key="1">
    <citation type="submission" date="2019-08" db="EMBL/GenBank/DDBJ databases">
        <authorList>
            <person name="Kucharzyk K."/>
            <person name="Murdoch R.W."/>
            <person name="Higgins S."/>
            <person name="Loffler F."/>
        </authorList>
    </citation>
    <scope>NUCLEOTIDE SEQUENCE</scope>
</reference>
<comment type="caution">
    <text evidence="1">The sequence shown here is derived from an EMBL/GenBank/DDBJ whole genome shotgun (WGS) entry which is preliminary data.</text>
</comment>
<gene>
    <name evidence="1" type="ORF">SDC9_207738</name>
</gene>
<evidence type="ECO:0000313" key="1">
    <source>
        <dbReference type="EMBL" id="MPN60015.1"/>
    </source>
</evidence>
<dbReference type="AlphaFoldDB" id="A0A645J8I4"/>
<dbReference type="EMBL" id="VSSQ01134712">
    <property type="protein sequence ID" value="MPN60015.1"/>
    <property type="molecule type" value="Genomic_DNA"/>
</dbReference>
<sequence>MKGRHRNVNGWYEYRDKIAKETYYPHHTGVKRTRIIIFGCLEAFNKQHRGSQNKRCAIHYDCDAAFKQTARHHVGLFAVSNGGKR</sequence>
<proteinExistence type="predicted"/>
<name>A0A645J8I4_9ZZZZ</name>
<protein>
    <submittedName>
        <fullName evidence="1">Uncharacterized protein</fullName>
    </submittedName>
</protein>
<organism evidence="1">
    <name type="scientific">bioreactor metagenome</name>
    <dbReference type="NCBI Taxonomy" id="1076179"/>
    <lineage>
        <taxon>unclassified sequences</taxon>
        <taxon>metagenomes</taxon>
        <taxon>ecological metagenomes</taxon>
    </lineage>
</organism>